<keyword evidence="5" id="KW-1185">Reference proteome</keyword>
<feature type="region of interest" description="Disordered" evidence="1">
    <location>
        <begin position="30"/>
        <end position="63"/>
    </location>
</feature>
<name>A0ABT1FZK2_9CORY</name>
<reference evidence="4" key="1">
    <citation type="submission" date="2022-05" db="EMBL/GenBank/DDBJ databases">
        <title>Corynebacterium sp. TA-R-1 sp. nov., isolated from human feces.</title>
        <authorList>
            <person name="Shamsuzzaman M."/>
            <person name="Dahal R.H."/>
        </authorList>
    </citation>
    <scope>NUCLEOTIDE SEQUENCE</scope>
    <source>
        <strain evidence="4">TA-R-1</strain>
    </source>
</reference>
<dbReference type="Proteomes" id="UP001204000">
    <property type="component" value="Unassembled WGS sequence"/>
</dbReference>
<feature type="signal peptide" evidence="3">
    <location>
        <begin position="1"/>
        <end position="28"/>
    </location>
</feature>
<feature type="transmembrane region" description="Helical" evidence="2">
    <location>
        <begin position="67"/>
        <end position="89"/>
    </location>
</feature>
<feature type="chain" id="PRO_5047175250" evidence="3">
    <location>
        <begin position="29"/>
        <end position="399"/>
    </location>
</feature>
<protein>
    <submittedName>
        <fullName evidence="4">Alpha/beta hydrolase-fold protein</fullName>
    </submittedName>
</protein>
<accession>A0ABT1FZK2</accession>
<dbReference type="Gene3D" id="3.40.50.1820">
    <property type="entry name" value="alpha/beta hydrolase"/>
    <property type="match status" value="1"/>
</dbReference>
<dbReference type="EMBL" id="JAMFTQ010000002">
    <property type="protein sequence ID" value="MCP1387199.1"/>
    <property type="molecule type" value="Genomic_DNA"/>
</dbReference>
<dbReference type="RefSeq" id="WP_253576258.1">
    <property type="nucleotide sequence ID" value="NZ_JAMFTQ010000002.1"/>
</dbReference>
<evidence type="ECO:0000313" key="4">
    <source>
        <dbReference type="EMBL" id="MCP1387199.1"/>
    </source>
</evidence>
<evidence type="ECO:0000256" key="2">
    <source>
        <dbReference type="SAM" id="Phobius"/>
    </source>
</evidence>
<proteinExistence type="predicted"/>
<dbReference type="InterPro" id="IPR000801">
    <property type="entry name" value="Esterase-like"/>
</dbReference>
<dbReference type="GO" id="GO:0016787">
    <property type="term" value="F:hydrolase activity"/>
    <property type="evidence" value="ECO:0007669"/>
    <property type="project" value="UniProtKB-KW"/>
</dbReference>
<keyword evidence="4" id="KW-0378">Hydrolase</keyword>
<evidence type="ECO:0000313" key="5">
    <source>
        <dbReference type="Proteomes" id="UP001204000"/>
    </source>
</evidence>
<organism evidence="4 5">
    <name type="scientific">Corynebacterium stercoris</name>
    <dbReference type="NCBI Taxonomy" id="2943490"/>
    <lineage>
        <taxon>Bacteria</taxon>
        <taxon>Bacillati</taxon>
        <taxon>Actinomycetota</taxon>
        <taxon>Actinomycetes</taxon>
        <taxon>Mycobacteriales</taxon>
        <taxon>Corynebacteriaceae</taxon>
        <taxon>Corynebacterium</taxon>
    </lineage>
</organism>
<evidence type="ECO:0000256" key="1">
    <source>
        <dbReference type="SAM" id="MobiDB-lite"/>
    </source>
</evidence>
<gene>
    <name evidence="4" type="ORF">M5J20_03190</name>
</gene>
<keyword evidence="3" id="KW-0732">Signal</keyword>
<dbReference type="Pfam" id="PF00756">
    <property type="entry name" value="Esterase"/>
    <property type="match status" value="1"/>
</dbReference>
<evidence type="ECO:0000256" key="3">
    <source>
        <dbReference type="SAM" id="SignalP"/>
    </source>
</evidence>
<sequence>MHTTRRRGWALATAAAMTFSLVAAPAHAQENATTTVAEQPAAERSSGDSLKERFNRSRSSTSSHPVAAWPAVLLAGLMGGAFGSMLFGFDKEGSSSSVSSRKIAPSPDAPVGELRKVEQVSETMWKVTVYSPSMSKEIVNDVISPAGGPDNTTPRPAYYILGGAGGTPFTQYEGIPEFFEGKNVNVVSPYGMRGSMATDWREPHPEAGEFKWVTYLSRELPPVIDEVFHGTGRDAIAGSSAHGASALLIATLSDRFVATGTYSSCPSTSGLIGKSFAQLGVRFYKGDPAKMWGGTFDPAWDANSPVSNFEGLSGKKIFVTASRGIHSEFDKGMSDSPDFLLVPDEQLAYVCSHHFMARADKRGVDYDWYELYEGTHNLGTFQRELPLTWKTVGPALGVE</sequence>
<dbReference type="InterPro" id="IPR029058">
    <property type="entry name" value="AB_hydrolase_fold"/>
</dbReference>
<keyword evidence="2" id="KW-0472">Membrane</keyword>
<keyword evidence="2" id="KW-1133">Transmembrane helix</keyword>
<feature type="compositionally biased region" description="Basic and acidic residues" evidence="1">
    <location>
        <begin position="45"/>
        <end position="55"/>
    </location>
</feature>
<dbReference type="SUPFAM" id="SSF53474">
    <property type="entry name" value="alpha/beta-Hydrolases"/>
    <property type="match status" value="1"/>
</dbReference>
<comment type="caution">
    <text evidence="4">The sequence shown here is derived from an EMBL/GenBank/DDBJ whole genome shotgun (WGS) entry which is preliminary data.</text>
</comment>
<keyword evidence="2" id="KW-0812">Transmembrane</keyword>